<reference evidence="1" key="1">
    <citation type="submission" date="2014-11" db="EMBL/GenBank/DDBJ databases">
        <authorList>
            <person name="Otto D Thomas"/>
            <person name="Naeem Raeece"/>
        </authorList>
    </citation>
    <scope>NUCLEOTIDE SEQUENCE</scope>
</reference>
<protein>
    <recommendedName>
        <fullName evidence="2">Right handed beta helix domain-containing protein</fullName>
    </recommendedName>
</protein>
<accession>A0A0G4HC18</accession>
<sequence length="329" mass="35360">MSESVLIHGLEKRRDLNFLKGSLLSVEGREGRLGVSIDEHAVREQVFVKSENLSHLPHNPMQILRASPETFARVIELAPPYSTVSLQPGRYEVNLIIHTPITLRGGAADPEDVVFCTQNTNIPCIVTQTPGRVSLENLKVISTESHANASYVQGRINGTVTVLGGGVEIRNCVICFNRHPDSGSPGPYATPAVHVQHDAHSDDPCSVKAMGKVLLQDCKLKGGLLAFRADVWGERVEVTGAAEHAVRGPAGGSIELVYSDVFGNERGGVVCENGKVRLTNCRFSQNGVGVLLSEMGEGATDLKVVDCRITSHRHLGIGLLDTHKSATLA</sequence>
<evidence type="ECO:0000313" key="1">
    <source>
        <dbReference type="EMBL" id="CEM41533.1"/>
    </source>
</evidence>
<dbReference type="VEuPathDB" id="CryptoDB:Cvel_26086"/>
<dbReference type="InterPro" id="IPR011050">
    <property type="entry name" value="Pectin_lyase_fold/virulence"/>
</dbReference>
<dbReference type="EMBL" id="CDMZ01002254">
    <property type="protein sequence ID" value="CEM41533.1"/>
    <property type="molecule type" value="Genomic_DNA"/>
</dbReference>
<gene>
    <name evidence="1" type="ORF">Cvel_26086</name>
</gene>
<dbReference type="AlphaFoldDB" id="A0A0G4HC18"/>
<dbReference type="SUPFAM" id="SSF51126">
    <property type="entry name" value="Pectin lyase-like"/>
    <property type="match status" value="1"/>
</dbReference>
<dbReference type="Gene3D" id="2.160.20.10">
    <property type="entry name" value="Single-stranded right-handed beta-helix, Pectin lyase-like"/>
    <property type="match status" value="1"/>
</dbReference>
<dbReference type="InterPro" id="IPR012334">
    <property type="entry name" value="Pectin_lyas_fold"/>
</dbReference>
<proteinExistence type="predicted"/>
<name>A0A0G4HC18_9ALVE</name>
<organism evidence="1">
    <name type="scientific">Chromera velia CCMP2878</name>
    <dbReference type="NCBI Taxonomy" id="1169474"/>
    <lineage>
        <taxon>Eukaryota</taxon>
        <taxon>Sar</taxon>
        <taxon>Alveolata</taxon>
        <taxon>Colpodellida</taxon>
        <taxon>Chromeraceae</taxon>
        <taxon>Chromera</taxon>
    </lineage>
</organism>
<evidence type="ECO:0008006" key="2">
    <source>
        <dbReference type="Google" id="ProtNLM"/>
    </source>
</evidence>